<dbReference type="HOGENOM" id="CLU_1004740_0_0_1"/>
<dbReference type="AlphaFoldDB" id="A0A0D2EAQ9"/>
<evidence type="ECO:0000313" key="2">
    <source>
        <dbReference type="Proteomes" id="UP000053789"/>
    </source>
</evidence>
<dbReference type="Proteomes" id="UP000053789">
    <property type="component" value="Unassembled WGS sequence"/>
</dbReference>
<dbReference type="EMBL" id="KN847005">
    <property type="protein sequence ID" value="KIW87231.1"/>
    <property type="molecule type" value="Genomic_DNA"/>
</dbReference>
<keyword evidence="2" id="KW-1185">Reference proteome</keyword>
<gene>
    <name evidence="1" type="ORF">Z519_12134</name>
</gene>
<protein>
    <submittedName>
        <fullName evidence="1">Uncharacterized protein</fullName>
    </submittedName>
</protein>
<name>A0A0D2EAQ9_CLAB1</name>
<proteinExistence type="predicted"/>
<sequence length="277" mass="31411">MSKTQEPQTFLDLPKEVQLEILDNVLAGEYITVEPDPNLPYRSCWRLPAQALTLANVSREFCKPSPTCIETLVCKEGARPTGLAIPEGIRRSIKSIILENTYMPAVDTAAFPNLRAILCCRDGDFSYLVVNLNHYGHNLTDIIEIDKLVQRQRAEIHSQIIPQLPSWMEELVLDPASKVELTIRVTVLFRTDEDVAASATFRFDEDGIVEVEPPSWRMPMSFLYSWKAGRPYNALCPSRTKKSNEKRSGERMRNGERKWTKIEGGGWTIEADEGFHG</sequence>
<dbReference type="VEuPathDB" id="FungiDB:Z519_12134"/>
<accession>A0A0D2EAQ9</accession>
<dbReference type="GeneID" id="27705062"/>
<dbReference type="OrthoDB" id="4130493at2759"/>
<reference evidence="1" key="1">
    <citation type="submission" date="2015-01" db="EMBL/GenBank/DDBJ databases">
        <title>The Genome Sequence of Cladophialophora bantiana CBS 173.52.</title>
        <authorList>
            <consortium name="The Broad Institute Genomics Platform"/>
            <person name="Cuomo C."/>
            <person name="de Hoog S."/>
            <person name="Gorbushina A."/>
            <person name="Stielow B."/>
            <person name="Teixiera M."/>
            <person name="Abouelleil A."/>
            <person name="Chapman S.B."/>
            <person name="Priest M."/>
            <person name="Young S.K."/>
            <person name="Wortman J."/>
            <person name="Nusbaum C."/>
            <person name="Birren B."/>
        </authorList>
    </citation>
    <scope>NUCLEOTIDE SEQUENCE [LARGE SCALE GENOMIC DNA]</scope>
    <source>
        <strain evidence="1">CBS 173.52</strain>
    </source>
</reference>
<dbReference type="RefSeq" id="XP_016613900.1">
    <property type="nucleotide sequence ID" value="XM_016769841.1"/>
</dbReference>
<evidence type="ECO:0000313" key="1">
    <source>
        <dbReference type="EMBL" id="KIW87231.1"/>
    </source>
</evidence>
<organism evidence="1 2">
    <name type="scientific">Cladophialophora bantiana (strain ATCC 10958 / CBS 173.52 / CDC B-1940 / NIH 8579)</name>
    <name type="common">Xylohypha bantiana</name>
    <dbReference type="NCBI Taxonomy" id="1442370"/>
    <lineage>
        <taxon>Eukaryota</taxon>
        <taxon>Fungi</taxon>
        <taxon>Dikarya</taxon>
        <taxon>Ascomycota</taxon>
        <taxon>Pezizomycotina</taxon>
        <taxon>Eurotiomycetes</taxon>
        <taxon>Chaetothyriomycetidae</taxon>
        <taxon>Chaetothyriales</taxon>
        <taxon>Herpotrichiellaceae</taxon>
        <taxon>Cladophialophora</taxon>
    </lineage>
</organism>